<evidence type="ECO:0000313" key="14">
    <source>
        <dbReference type="Proteomes" id="UP000663870"/>
    </source>
</evidence>
<dbReference type="GO" id="GO:0034626">
    <property type="term" value="P:fatty acid elongation, polyunsaturated fatty acid"/>
    <property type="evidence" value="ECO:0007669"/>
    <property type="project" value="TreeGrafter"/>
</dbReference>
<feature type="transmembrane region" description="Helical" evidence="10">
    <location>
        <begin position="30"/>
        <end position="53"/>
    </location>
</feature>
<dbReference type="InterPro" id="IPR002076">
    <property type="entry name" value="ELO_fam"/>
</dbReference>
<evidence type="ECO:0000256" key="9">
    <source>
        <dbReference type="ARBA" id="ARBA00023160"/>
    </source>
</evidence>
<dbReference type="EMBL" id="CAJNOL010000035">
    <property type="protein sequence ID" value="CAF0772049.1"/>
    <property type="molecule type" value="Genomic_DNA"/>
</dbReference>
<dbReference type="PANTHER" id="PTHR11157">
    <property type="entry name" value="FATTY ACID ACYL TRANSFERASE-RELATED"/>
    <property type="match status" value="1"/>
</dbReference>
<dbReference type="Pfam" id="PF01151">
    <property type="entry name" value="ELO"/>
    <property type="match status" value="1"/>
</dbReference>
<evidence type="ECO:0000256" key="4">
    <source>
        <dbReference type="ARBA" id="ARBA00022692"/>
    </source>
</evidence>
<keyword evidence="8 10" id="KW-0472">Membrane</keyword>
<gene>
    <name evidence="13" type="ORF">JBS370_LOCUS17668</name>
    <name evidence="12" type="ORF">JXQ802_LOCUS2765</name>
</gene>
<dbReference type="GO" id="GO:0042761">
    <property type="term" value="P:very long-chain fatty acid biosynthetic process"/>
    <property type="evidence" value="ECO:0007669"/>
    <property type="project" value="TreeGrafter"/>
</dbReference>
<keyword evidence="5 10" id="KW-0276">Fatty acid metabolism</keyword>
<evidence type="ECO:0000256" key="1">
    <source>
        <dbReference type="ARBA" id="ARBA00004141"/>
    </source>
</evidence>
<evidence type="ECO:0000256" key="3">
    <source>
        <dbReference type="ARBA" id="ARBA00022679"/>
    </source>
</evidence>
<evidence type="ECO:0000256" key="5">
    <source>
        <dbReference type="ARBA" id="ARBA00022832"/>
    </source>
</evidence>
<organism evidence="12 14">
    <name type="scientific">Rotaria sordida</name>
    <dbReference type="NCBI Taxonomy" id="392033"/>
    <lineage>
        <taxon>Eukaryota</taxon>
        <taxon>Metazoa</taxon>
        <taxon>Spiralia</taxon>
        <taxon>Gnathifera</taxon>
        <taxon>Rotifera</taxon>
        <taxon>Eurotatoria</taxon>
        <taxon>Bdelloidea</taxon>
        <taxon>Philodinida</taxon>
        <taxon>Philodinidae</taxon>
        <taxon>Rotaria</taxon>
    </lineage>
</organism>
<dbReference type="AlphaFoldDB" id="A0A813QV98"/>
<dbReference type="Proteomes" id="UP000663870">
    <property type="component" value="Unassembled WGS sequence"/>
</dbReference>
<name>A0A813QV98_9BILA</name>
<dbReference type="PANTHER" id="PTHR11157:SF126">
    <property type="entry name" value="ELONGATION OF VERY LONG CHAIN FATTY ACIDS PROTEIN"/>
    <property type="match status" value="1"/>
</dbReference>
<sequence>MTWLNDWLMKQIPSYKLALKHADPRTKDWFLLWTDPIPALTLAFIYLIIVTLGPRYMRHREAFHIPSWVLFTYNMSLVVLSVYMVEEIIVGMYRRNYNLLCQPLIVSNDENEMKITNALWLYYFSKAIEFIDTIFMVVRKRFTQITFLHVFHHSTMLLIWWVVMTWIPGGQAWFGPVFNSVVHVFMYAYYGLSVIPSLRSKLWWKRYITMFQLIQFVLIFIHTFHAIFTGCNYPLWGSWMLGGYMIIMLILFTNFYIHEYITRSNDTKRRKQQFDNKHKELHDELSTTKRSRQNGIAKKHE</sequence>
<dbReference type="Proteomes" id="UP000663836">
    <property type="component" value="Unassembled WGS sequence"/>
</dbReference>
<dbReference type="GO" id="GO:0005789">
    <property type="term" value="C:endoplasmic reticulum membrane"/>
    <property type="evidence" value="ECO:0007669"/>
    <property type="project" value="TreeGrafter"/>
</dbReference>
<evidence type="ECO:0000256" key="6">
    <source>
        <dbReference type="ARBA" id="ARBA00022989"/>
    </source>
</evidence>
<dbReference type="EMBL" id="CAJOBD010001922">
    <property type="protein sequence ID" value="CAF3841278.1"/>
    <property type="molecule type" value="Genomic_DNA"/>
</dbReference>
<dbReference type="GO" id="GO:0030148">
    <property type="term" value="P:sphingolipid biosynthetic process"/>
    <property type="evidence" value="ECO:0007669"/>
    <property type="project" value="TreeGrafter"/>
</dbReference>
<keyword evidence="6 10" id="KW-1133">Transmembrane helix</keyword>
<feature type="transmembrane region" description="Helical" evidence="10">
    <location>
        <begin position="65"/>
        <end position="85"/>
    </location>
</feature>
<dbReference type="EC" id="2.3.1.199" evidence="10"/>
<dbReference type="GO" id="GO:0034625">
    <property type="term" value="P:fatty acid elongation, monounsaturated fatty acid"/>
    <property type="evidence" value="ECO:0007669"/>
    <property type="project" value="TreeGrafter"/>
</dbReference>
<comment type="similarity">
    <text evidence="10">Belongs to the ELO family.</text>
</comment>
<keyword evidence="14" id="KW-1185">Reference proteome</keyword>
<feature type="transmembrane region" description="Helical" evidence="10">
    <location>
        <begin position="150"/>
        <end position="167"/>
    </location>
</feature>
<keyword evidence="4 10" id="KW-0812">Transmembrane</keyword>
<feature type="compositionally biased region" description="Basic residues" evidence="11">
    <location>
        <begin position="289"/>
        <end position="301"/>
    </location>
</feature>
<keyword evidence="3 10" id="KW-0808">Transferase</keyword>
<feature type="region of interest" description="Disordered" evidence="11">
    <location>
        <begin position="277"/>
        <end position="301"/>
    </location>
</feature>
<dbReference type="GO" id="GO:0019367">
    <property type="term" value="P:fatty acid elongation, saturated fatty acid"/>
    <property type="evidence" value="ECO:0007669"/>
    <property type="project" value="TreeGrafter"/>
</dbReference>
<comment type="catalytic activity">
    <reaction evidence="10">
        <text>a very-long-chain acyl-CoA + malonyl-CoA + H(+) = a very-long-chain 3-oxoacyl-CoA + CO2 + CoA</text>
        <dbReference type="Rhea" id="RHEA:32727"/>
        <dbReference type="ChEBI" id="CHEBI:15378"/>
        <dbReference type="ChEBI" id="CHEBI:16526"/>
        <dbReference type="ChEBI" id="CHEBI:57287"/>
        <dbReference type="ChEBI" id="CHEBI:57384"/>
        <dbReference type="ChEBI" id="CHEBI:90725"/>
        <dbReference type="ChEBI" id="CHEBI:90736"/>
        <dbReference type="EC" id="2.3.1.199"/>
    </reaction>
</comment>
<dbReference type="GO" id="GO:0009922">
    <property type="term" value="F:fatty acid elongase activity"/>
    <property type="evidence" value="ECO:0007669"/>
    <property type="project" value="UniProtKB-EC"/>
</dbReference>
<reference evidence="12" key="1">
    <citation type="submission" date="2021-02" db="EMBL/GenBank/DDBJ databases">
        <authorList>
            <person name="Nowell W R."/>
        </authorList>
    </citation>
    <scope>NUCLEOTIDE SEQUENCE</scope>
</reference>
<accession>A0A813QV98</accession>
<feature type="transmembrane region" description="Helical" evidence="10">
    <location>
        <begin position="213"/>
        <end position="235"/>
    </location>
</feature>
<feature type="compositionally biased region" description="Basic and acidic residues" evidence="11">
    <location>
        <begin position="277"/>
        <end position="287"/>
    </location>
</feature>
<evidence type="ECO:0000313" key="13">
    <source>
        <dbReference type="EMBL" id="CAF3841278.1"/>
    </source>
</evidence>
<comment type="subcellular location">
    <subcellularLocation>
        <location evidence="1">Membrane</location>
        <topology evidence="1">Multi-pass membrane protein</topology>
    </subcellularLocation>
</comment>
<evidence type="ECO:0000256" key="7">
    <source>
        <dbReference type="ARBA" id="ARBA00023098"/>
    </source>
</evidence>
<dbReference type="PROSITE" id="PS01188">
    <property type="entry name" value="ELO"/>
    <property type="match status" value="1"/>
</dbReference>
<evidence type="ECO:0000256" key="8">
    <source>
        <dbReference type="ARBA" id="ARBA00023136"/>
    </source>
</evidence>
<keyword evidence="9 10" id="KW-0275">Fatty acid biosynthesis</keyword>
<feature type="transmembrane region" description="Helical" evidence="10">
    <location>
        <begin position="241"/>
        <end position="261"/>
    </location>
</feature>
<feature type="transmembrane region" description="Helical" evidence="10">
    <location>
        <begin position="173"/>
        <end position="192"/>
    </location>
</feature>
<keyword evidence="2 10" id="KW-0444">Lipid biosynthesis</keyword>
<evidence type="ECO:0000313" key="12">
    <source>
        <dbReference type="EMBL" id="CAF0772049.1"/>
    </source>
</evidence>
<protein>
    <recommendedName>
        <fullName evidence="10">Elongation of very long chain fatty acids protein</fullName>
        <ecNumber evidence="10">2.3.1.199</ecNumber>
    </recommendedName>
    <alternativeName>
        <fullName evidence="10">Very-long-chain 3-oxoacyl-CoA synthase</fullName>
    </alternativeName>
</protein>
<comment type="caution">
    <text evidence="12">The sequence shown here is derived from an EMBL/GenBank/DDBJ whole genome shotgun (WGS) entry which is preliminary data.</text>
</comment>
<evidence type="ECO:0000256" key="10">
    <source>
        <dbReference type="RuleBase" id="RU361115"/>
    </source>
</evidence>
<evidence type="ECO:0000256" key="2">
    <source>
        <dbReference type="ARBA" id="ARBA00022516"/>
    </source>
</evidence>
<evidence type="ECO:0000256" key="11">
    <source>
        <dbReference type="SAM" id="MobiDB-lite"/>
    </source>
</evidence>
<proteinExistence type="inferred from homology"/>
<dbReference type="InterPro" id="IPR030457">
    <property type="entry name" value="ELO_CS"/>
</dbReference>
<keyword evidence="7 10" id="KW-0443">Lipid metabolism</keyword>